<evidence type="ECO:0000313" key="2">
    <source>
        <dbReference type="EMBL" id="KAK0047077.1"/>
    </source>
</evidence>
<sequence>LTLYSPAKPTAQDFQQQSVPDSPPLPKAKRSQGPIITNSIAFPTVHHYQKLSVPNSPPLPVAEHSQQPTITKS</sequence>
<reference evidence="2" key="1">
    <citation type="journal article" date="2023" name="PLoS Negl. Trop. Dis.">
        <title>A genome sequence for Biomphalaria pfeifferi, the major vector snail for the human-infecting parasite Schistosoma mansoni.</title>
        <authorList>
            <person name="Bu L."/>
            <person name="Lu L."/>
            <person name="Laidemitt M.R."/>
            <person name="Zhang S.M."/>
            <person name="Mutuku M."/>
            <person name="Mkoji G."/>
            <person name="Steinauer M."/>
            <person name="Loker E.S."/>
        </authorList>
    </citation>
    <scope>NUCLEOTIDE SEQUENCE</scope>
    <source>
        <strain evidence="2">KasaAsao</strain>
    </source>
</reference>
<evidence type="ECO:0000313" key="3">
    <source>
        <dbReference type="Proteomes" id="UP001233172"/>
    </source>
</evidence>
<organism evidence="2 3">
    <name type="scientific">Biomphalaria pfeifferi</name>
    <name type="common">Bloodfluke planorb</name>
    <name type="synonym">Freshwater snail</name>
    <dbReference type="NCBI Taxonomy" id="112525"/>
    <lineage>
        <taxon>Eukaryota</taxon>
        <taxon>Metazoa</taxon>
        <taxon>Spiralia</taxon>
        <taxon>Lophotrochozoa</taxon>
        <taxon>Mollusca</taxon>
        <taxon>Gastropoda</taxon>
        <taxon>Heterobranchia</taxon>
        <taxon>Euthyneura</taxon>
        <taxon>Panpulmonata</taxon>
        <taxon>Hygrophila</taxon>
        <taxon>Lymnaeoidea</taxon>
        <taxon>Planorbidae</taxon>
        <taxon>Biomphalaria</taxon>
    </lineage>
</organism>
<feature type="non-terminal residue" evidence="2">
    <location>
        <position position="1"/>
    </location>
</feature>
<proteinExistence type="predicted"/>
<reference evidence="2" key="2">
    <citation type="submission" date="2023-04" db="EMBL/GenBank/DDBJ databases">
        <authorList>
            <person name="Bu L."/>
            <person name="Lu L."/>
            <person name="Laidemitt M.R."/>
            <person name="Zhang S.M."/>
            <person name="Mutuku M."/>
            <person name="Mkoji G."/>
            <person name="Steinauer M."/>
            <person name="Loker E.S."/>
        </authorList>
    </citation>
    <scope>NUCLEOTIDE SEQUENCE</scope>
    <source>
        <strain evidence="2">KasaAsao</strain>
        <tissue evidence="2">Whole Snail</tissue>
    </source>
</reference>
<protein>
    <submittedName>
        <fullName evidence="2">Uncharacterized protein</fullName>
    </submittedName>
</protein>
<gene>
    <name evidence="2" type="ORF">Bpfe_023480</name>
</gene>
<dbReference type="AlphaFoldDB" id="A0AAD8B3Z9"/>
<feature type="region of interest" description="Disordered" evidence="1">
    <location>
        <begin position="51"/>
        <end position="73"/>
    </location>
</feature>
<comment type="caution">
    <text evidence="2">The sequence shown here is derived from an EMBL/GenBank/DDBJ whole genome shotgun (WGS) entry which is preliminary data.</text>
</comment>
<dbReference type="EMBL" id="JASAOG010000156">
    <property type="protein sequence ID" value="KAK0047077.1"/>
    <property type="molecule type" value="Genomic_DNA"/>
</dbReference>
<accession>A0AAD8B3Z9</accession>
<dbReference type="Proteomes" id="UP001233172">
    <property type="component" value="Unassembled WGS sequence"/>
</dbReference>
<name>A0AAD8B3Z9_BIOPF</name>
<keyword evidence="3" id="KW-1185">Reference proteome</keyword>
<evidence type="ECO:0000256" key="1">
    <source>
        <dbReference type="SAM" id="MobiDB-lite"/>
    </source>
</evidence>
<feature type="region of interest" description="Disordered" evidence="1">
    <location>
        <begin position="1"/>
        <end position="34"/>
    </location>
</feature>
<feature type="compositionally biased region" description="Polar residues" evidence="1">
    <location>
        <begin position="64"/>
        <end position="73"/>
    </location>
</feature>